<sequence length="372" mass="39363">MGLFSRSSEPTTPPVRTLWTDGFGRMATRCVQIIAVLAVVAVAIYGLMQLSLVLIPVVLALIFASAFNPLMSFMRRKGVPSLLGTLIALLGSLLIVTGVVWLIVWAVRTQWDELIESANNGINQLQSYLEHLPFSIDQSQIENLRDSAVDFVTSAQFGSGALAGVSATANFFTGLVLMMVVLFFFLKDGPALWEFVLRPFVGDQYKRARRIGNKTVQTLGDYARGTSIVAAADALGIGIGLAILQVPLAVPLAVIVFLTAFIPIVGATAAGILAALVALVTNGPLAAVIVVGIVVLVNQLEGNFLQPVVMGRSLKLHALVILLALTAGTILGGIIGAVLAVPITAVAWGIISVWNGDDEAAEPFQQKRPEVA</sequence>
<dbReference type="GO" id="GO:0055085">
    <property type="term" value="P:transmembrane transport"/>
    <property type="evidence" value="ECO:0007669"/>
    <property type="project" value="TreeGrafter"/>
</dbReference>
<dbReference type="EMBL" id="PDJE01000001">
    <property type="protein sequence ID" value="PFG29756.1"/>
    <property type="molecule type" value="Genomic_DNA"/>
</dbReference>
<dbReference type="Pfam" id="PF01594">
    <property type="entry name" value="AI-2E_transport"/>
    <property type="match status" value="1"/>
</dbReference>
<evidence type="ECO:0000256" key="4">
    <source>
        <dbReference type="ARBA" id="ARBA00022475"/>
    </source>
</evidence>
<name>A0A2A9DTR8_9MICO</name>
<comment type="caution">
    <text evidence="9">The sequence shown here is derived from an EMBL/GenBank/DDBJ whole genome shotgun (WGS) entry which is preliminary data.</text>
</comment>
<keyword evidence="10" id="KW-1185">Reference proteome</keyword>
<feature type="transmembrane region" description="Helical" evidence="8">
    <location>
        <begin position="26"/>
        <end position="47"/>
    </location>
</feature>
<comment type="subcellular location">
    <subcellularLocation>
        <location evidence="1">Cell membrane</location>
        <topology evidence="1">Multi-pass membrane protein</topology>
    </subcellularLocation>
</comment>
<dbReference type="InterPro" id="IPR002549">
    <property type="entry name" value="AI-2E-like"/>
</dbReference>
<evidence type="ECO:0000256" key="5">
    <source>
        <dbReference type="ARBA" id="ARBA00022692"/>
    </source>
</evidence>
<dbReference type="RefSeq" id="WP_098406296.1">
    <property type="nucleotide sequence ID" value="NZ_PDJE01000001.1"/>
</dbReference>
<evidence type="ECO:0000256" key="6">
    <source>
        <dbReference type="ARBA" id="ARBA00022989"/>
    </source>
</evidence>
<keyword evidence="5 8" id="KW-0812">Transmembrane</keyword>
<keyword evidence="3" id="KW-0813">Transport</keyword>
<dbReference type="PANTHER" id="PTHR21716:SF53">
    <property type="entry name" value="PERMEASE PERM-RELATED"/>
    <property type="match status" value="1"/>
</dbReference>
<feature type="transmembrane region" description="Helical" evidence="8">
    <location>
        <begin position="82"/>
        <end position="107"/>
    </location>
</feature>
<keyword evidence="4" id="KW-1003">Cell membrane</keyword>
<evidence type="ECO:0000313" key="9">
    <source>
        <dbReference type="EMBL" id="PFG29756.1"/>
    </source>
</evidence>
<feature type="transmembrane region" description="Helical" evidence="8">
    <location>
        <begin position="318"/>
        <end position="351"/>
    </location>
</feature>
<evidence type="ECO:0000256" key="7">
    <source>
        <dbReference type="ARBA" id="ARBA00023136"/>
    </source>
</evidence>
<evidence type="ECO:0000256" key="3">
    <source>
        <dbReference type="ARBA" id="ARBA00022448"/>
    </source>
</evidence>
<comment type="similarity">
    <text evidence="2">Belongs to the autoinducer-2 exporter (AI-2E) (TC 2.A.86) family.</text>
</comment>
<dbReference type="GO" id="GO:0005886">
    <property type="term" value="C:plasma membrane"/>
    <property type="evidence" value="ECO:0007669"/>
    <property type="project" value="UniProtKB-SubCell"/>
</dbReference>
<keyword evidence="6 8" id="KW-1133">Transmembrane helix</keyword>
<proteinExistence type="inferred from homology"/>
<feature type="transmembrane region" description="Helical" evidence="8">
    <location>
        <begin position="161"/>
        <end position="186"/>
    </location>
</feature>
<dbReference type="Proteomes" id="UP000221369">
    <property type="component" value="Unassembled WGS sequence"/>
</dbReference>
<dbReference type="PANTHER" id="PTHR21716">
    <property type="entry name" value="TRANSMEMBRANE PROTEIN"/>
    <property type="match status" value="1"/>
</dbReference>
<evidence type="ECO:0000256" key="8">
    <source>
        <dbReference type="SAM" id="Phobius"/>
    </source>
</evidence>
<reference evidence="9 10" key="1">
    <citation type="submission" date="2017-10" db="EMBL/GenBank/DDBJ databases">
        <title>Sequencing the genomes of 1000 actinobacteria strains.</title>
        <authorList>
            <person name="Klenk H.-P."/>
        </authorList>
    </citation>
    <scope>NUCLEOTIDE SEQUENCE [LARGE SCALE GENOMIC DNA]</scope>
    <source>
        <strain evidence="9 10">DSM 21798</strain>
    </source>
</reference>
<dbReference type="AlphaFoldDB" id="A0A2A9DTR8"/>
<organism evidence="9 10">
    <name type="scientific">Paramicrobacterium agarici</name>
    <dbReference type="NCBI Taxonomy" id="630514"/>
    <lineage>
        <taxon>Bacteria</taxon>
        <taxon>Bacillati</taxon>
        <taxon>Actinomycetota</taxon>
        <taxon>Actinomycetes</taxon>
        <taxon>Micrococcales</taxon>
        <taxon>Microbacteriaceae</taxon>
        <taxon>Paramicrobacterium</taxon>
    </lineage>
</organism>
<feature type="transmembrane region" description="Helical" evidence="8">
    <location>
        <begin position="234"/>
        <end position="264"/>
    </location>
</feature>
<protein>
    <submittedName>
        <fullName evidence="9">Putative PurR-regulated permease PerM</fullName>
    </submittedName>
</protein>
<evidence type="ECO:0000256" key="1">
    <source>
        <dbReference type="ARBA" id="ARBA00004651"/>
    </source>
</evidence>
<keyword evidence="7 8" id="KW-0472">Membrane</keyword>
<evidence type="ECO:0000313" key="10">
    <source>
        <dbReference type="Proteomes" id="UP000221369"/>
    </source>
</evidence>
<evidence type="ECO:0000256" key="2">
    <source>
        <dbReference type="ARBA" id="ARBA00009773"/>
    </source>
</evidence>
<accession>A0A2A9DTR8</accession>
<gene>
    <name evidence="9" type="ORF">ATJ78_0671</name>
</gene>
<feature type="transmembrane region" description="Helical" evidence="8">
    <location>
        <begin position="270"/>
        <end position="297"/>
    </location>
</feature>